<comment type="caution">
    <text evidence="5">The sequence shown here is derived from an EMBL/GenBank/DDBJ whole genome shotgun (WGS) entry which is preliminary data.</text>
</comment>
<evidence type="ECO:0000256" key="1">
    <source>
        <dbReference type="ARBA" id="ARBA00023015"/>
    </source>
</evidence>
<evidence type="ECO:0000256" key="2">
    <source>
        <dbReference type="ARBA" id="ARBA00023125"/>
    </source>
</evidence>
<dbReference type="Pfam" id="PF00196">
    <property type="entry name" value="GerE"/>
    <property type="match status" value="1"/>
</dbReference>
<evidence type="ECO:0000256" key="3">
    <source>
        <dbReference type="ARBA" id="ARBA00023163"/>
    </source>
</evidence>
<dbReference type="AlphaFoldDB" id="A0A6B0YYW9"/>
<sequence>MQSCQEEPLTVVVFAEDLLSRHGLAAILDLAPAIGTVLVETSAQLTQNKIGSADALVWDMGWDSSASEFPEVLETVTDLVEDGLPVIAILPDGEAPVIARQIGVAGVLPRKVKARQLRAALFAVAEGLSVTDPALTSPLWVPSNPPFQSISEPPTPREREVLSLLAEGLTNRAVGVRLGISENTAKFHVQAVLTKLGVSSRTEAVVHATRLGLLTL</sequence>
<dbReference type="PROSITE" id="PS50043">
    <property type="entry name" value="HTH_LUXR_2"/>
    <property type="match status" value="1"/>
</dbReference>
<proteinExistence type="predicted"/>
<keyword evidence="2" id="KW-0238">DNA-binding</keyword>
<protein>
    <submittedName>
        <fullName evidence="5">Response regulator transcription factor</fullName>
    </submittedName>
</protein>
<dbReference type="GO" id="GO:0003677">
    <property type="term" value="F:DNA binding"/>
    <property type="evidence" value="ECO:0007669"/>
    <property type="project" value="UniProtKB-KW"/>
</dbReference>
<dbReference type="InterPro" id="IPR036388">
    <property type="entry name" value="WH-like_DNA-bd_sf"/>
</dbReference>
<dbReference type="InterPro" id="IPR000792">
    <property type="entry name" value="Tscrpt_reg_LuxR_C"/>
</dbReference>
<dbReference type="SUPFAM" id="SSF46894">
    <property type="entry name" value="C-terminal effector domain of the bipartite response regulators"/>
    <property type="match status" value="1"/>
</dbReference>
<gene>
    <name evidence="5" type="ORF">F4Y42_20680</name>
</gene>
<dbReference type="PANTHER" id="PTHR44688">
    <property type="entry name" value="DNA-BINDING TRANSCRIPTIONAL ACTIVATOR DEVR_DOSR"/>
    <property type="match status" value="1"/>
</dbReference>
<dbReference type="PRINTS" id="PR00038">
    <property type="entry name" value="HTHLUXR"/>
</dbReference>
<dbReference type="EMBL" id="VXRG01000176">
    <property type="protein sequence ID" value="MXY95863.1"/>
    <property type="molecule type" value="Genomic_DNA"/>
</dbReference>
<organism evidence="5">
    <name type="scientific">Caldilineaceae bacterium SB0664_bin_27</name>
    <dbReference type="NCBI Taxonomy" id="2605260"/>
    <lineage>
        <taxon>Bacteria</taxon>
        <taxon>Bacillati</taxon>
        <taxon>Chloroflexota</taxon>
        <taxon>Caldilineae</taxon>
        <taxon>Caldilineales</taxon>
        <taxon>Caldilineaceae</taxon>
    </lineage>
</organism>
<accession>A0A6B0YYW9</accession>
<evidence type="ECO:0000313" key="5">
    <source>
        <dbReference type="EMBL" id="MXY95863.1"/>
    </source>
</evidence>
<dbReference type="PANTHER" id="PTHR44688:SF25">
    <property type="entry name" value="HTH LUXR-TYPE DOMAIN-CONTAINING PROTEIN"/>
    <property type="match status" value="1"/>
</dbReference>
<feature type="domain" description="HTH luxR-type" evidence="4">
    <location>
        <begin position="149"/>
        <end position="212"/>
    </location>
</feature>
<dbReference type="CDD" id="cd06170">
    <property type="entry name" value="LuxR_C_like"/>
    <property type="match status" value="1"/>
</dbReference>
<dbReference type="InterPro" id="IPR016032">
    <property type="entry name" value="Sig_transdc_resp-reg_C-effctor"/>
</dbReference>
<dbReference type="SMART" id="SM00421">
    <property type="entry name" value="HTH_LUXR"/>
    <property type="match status" value="1"/>
</dbReference>
<dbReference type="GO" id="GO:0006355">
    <property type="term" value="P:regulation of DNA-templated transcription"/>
    <property type="evidence" value="ECO:0007669"/>
    <property type="project" value="InterPro"/>
</dbReference>
<name>A0A6B0YYW9_9CHLR</name>
<reference evidence="5" key="1">
    <citation type="submission" date="2019-09" db="EMBL/GenBank/DDBJ databases">
        <title>Characterisation of the sponge microbiome using genome-centric metagenomics.</title>
        <authorList>
            <person name="Engelberts J.P."/>
            <person name="Robbins S.J."/>
            <person name="De Goeij J.M."/>
            <person name="Aranda M."/>
            <person name="Bell S.C."/>
            <person name="Webster N.S."/>
        </authorList>
    </citation>
    <scope>NUCLEOTIDE SEQUENCE</scope>
    <source>
        <strain evidence="5">SB0664_bin_27</strain>
    </source>
</reference>
<keyword evidence="3" id="KW-0804">Transcription</keyword>
<keyword evidence="1" id="KW-0805">Transcription regulation</keyword>
<dbReference type="Gene3D" id="1.10.10.10">
    <property type="entry name" value="Winged helix-like DNA-binding domain superfamily/Winged helix DNA-binding domain"/>
    <property type="match status" value="1"/>
</dbReference>
<evidence type="ECO:0000259" key="4">
    <source>
        <dbReference type="PROSITE" id="PS50043"/>
    </source>
</evidence>